<feature type="transmembrane region" description="Helical" evidence="5">
    <location>
        <begin position="176"/>
        <end position="197"/>
    </location>
</feature>
<dbReference type="PANTHER" id="PTHR43229">
    <property type="entry name" value="NODULATION PROTEIN J"/>
    <property type="match status" value="1"/>
</dbReference>
<accession>A0A640UIE9</accession>
<evidence type="ECO:0000256" key="1">
    <source>
        <dbReference type="ARBA" id="ARBA00004141"/>
    </source>
</evidence>
<dbReference type="AlphaFoldDB" id="A0A640UIE9"/>
<protein>
    <recommendedName>
        <fullName evidence="6">ABC-2 type transporter transmembrane domain-containing protein</fullName>
    </recommendedName>
</protein>
<dbReference type="EMBL" id="BLIR01000001">
    <property type="protein sequence ID" value="GFE35557.1"/>
    <property type="molecule type" value="Genomic_DNA"/>
</dbReference>
<dbReference type="GeneID" id="96281440"/>
<keyword evidence="3 5" id="KW-1133">Transmembrane helix</keyword>
<sequence length="265" mass="28225">MHLHPAQVVRHSAANAFADMRAIYTWKTWTFGWLGRMLAQVTFFALLGRATGGPGQVTYLVIGNSLMTCVIESLTVVASSTWERQSGTLALLAAAPVKPVWVFCGRSLQWPLSGTGTSLVALLGLAPLFGVTWHIEQIPLVAALVVITAVTTYFLGLALSAFVLNAGGLRNVVTNAGYLLMMAICGVQVPVGFWPQWVGWIAQTIPLTHCLAALRSVVAGAPLTVVGAHTATGVLIGLLWLGVAYLAFDALLRRGRRAGTIDFTD</sequence>
<keyword evidence="4 5" id="KW-0472">Membrane</keyword>
<proteinExistence type="predicted"/>
<dbReference type="GO" id="GO:0140359">
    <property type="term" value="F:ABC-type transporter activity"/>
    <property type="evidence" value="ECO:0007669"/>
    <property type="project" value="InterPro"/>
</dbReference>
<evidence type="ECO:0000313" key="8">
    <source>
        <dbReference type="Proteomes" id="UP000431826"/>
    </source>
</evidence>
<feature type="transmembrane region" description="Helical" evidence="5">
    <location>
        <begin position="141"/>
        <end position="164"/>
    </location>
</feature>
<feature type="transmembrane region" description="Helical" evidence="5">
    <location>
        <begin position="217"/>
        <end position="248"/>
    </location>
</feature>
<dbReference type="GO" id="GO:0016020">
    <property type="term" value="C:membrane"/>
    <property type="evidence" value="ECO:0007669"/>
    <property type="project" value="UniProtKB-SubCell"/>
</dbReference>
<organism evidence="7 8">
    <name type="scientific">Streptomyces tubercidicus</name>
    <dbReference type="NCBI Taxonomy" id="47759"/>
    <lineage>
        <taxon>Bacteria</taxon>
        <taxon>Bacillati</taxon>
        <taxon>Actinomycetota</taxon>
        <taxon>Actinomycetes</taxon>
        <taxon>Kitasatosporales</taxon>
        <taxon>Streptomycetaceae</taxon>
        <taxon>Streptomyces</taxon>
    </lineage>
</organism>
<comment type="subcellular location">
    <subcellularLocation>
        <location evidence="1">Membrane</location>
        <topology evidence="1">Multi-pass membrane protein</topology>
    </subcellularLocation>
</comment>
<dbReference type="RefSeq" id="WP_159742055.1">
    <property type="nucleotide sequence ID" value="NZ_BLIR01000001.1"/>
</dbReference>
<evidence type="ECO:0000313" key="7">
    <source>
        <dbReference type="EMBL" id="GFE35557.1"/>
    </source>
</evidence>
<dbReference type="Pfam" id="PF01061">
    <property type="entry name" value="ABC2_membrane"/>
    <property type="match status" value="1"/>
</dbReference>
<dbReference type="InterPro" id="IPR051784">
    <property type="entry name" value="Nod_factor_ABC_transporter"/>
</dbReference>
<feature type="transmembrane region" description="Helical" evidence="5">
    <location>
        <begin position="116"/>
        <end position="135"/>
    </location>
</feature>
<name>A0A640UIE9_9ACTN</name>
<evidence type="ECO:0000256" key="5">
    <source>
        <dbReference type="SAM" id="Phobius"/>
    </source>
</evidence>
<dbReference type="OrthoDB" id="4239003at2"/>
<evidence type="ECO:0000256" key="3">
    <source>
        <dbReference type="ARBA" id="ARBA00022989"/>
    </source>
</evidence>
<evidence type="ECO:0000256" key="2">
    <source>
        <dbReference type="ARBA" id="ARBA00022692"/>
    </source>
</evidence>
<evidence type="ECO:0000259" key="6">
    <source>
        <dbReference type="Pfam" id="PF01061"/>
    </source>
</evidence>
<keyword evidence="8" id="KW-1185">Reference proteome</keyword>
<reference evidence="7 8" key="1">
    <citation type="submission" date="2019-12" db="EMBL/GenBank/DDBJ databases">
        <title>Whole genome shotgun sequence of Streptomyces tubercidicus NBRC 13090.</title>
        <authorList>
            <person name="Ichikawa N."/>
            <person name="Kimura A."/>
            <person name="Kitahashi Y."/>
            <person name="Komaki H."/>
            <person name="Tamura T."/>
        </authorList>
    </citation>
    <scope>NUCLEOTIDE SEQUENCE [LARGE SCALE GENOMIC DNA]</scope>
    <source>
        <strain evidence="7 8">NBRC 13090</strain>
    </source>
</reference>
<keyword evidence="2 5" id="KW-0812">Transmembrane</keyword>
<dbReference type="PANTHER" id="PTHR43229:SF2">
    <property type="entry name" value="NODULATION PROTEIN J"/>
    <property type="match status" value="1"/>
</dbReference>
<evidence type="ECO:0000256" key="4">
    <source>
        <dbReference type="ARBA" id="ARBA00023136"/>
    </source>
</evidence>
<dbReference type="InterPro" id="IPR013525">
    <property type="entry name" value="ABC2_TM"/>
</dbReference>
<gene>
    <name evidence="7" type="ORF">Stube_02300</name>
</gene>
<comment type="caution">
    <text evidence="7">The sequence shown here is derived from an EMBL/GenBank/DDBJ whole genome shotgun (WGS) entry which is preliminary data.</text>
</comment>
<dbReference type="Proteomes" id="UP000431826">
    <property type="component" value="Unassembled WGS sequence"/>
</dbReference>
<feature type="domain" description="ABC-2 type transporter transmembrane" evidence="6">
    <location>
        <begin position="25"/>
        <end position="217"/>
    </location>
</feature>